<dbReference type="RefSeq" id="WP_162668538.1">
    <property type="nucleotide sequence ID" value="NZ_LR593886.1"/>
</dbReference>
<dbReference type="Pfam" id="PF00483">
    <property type="entry name" value="NTP_transferase"/>
    <property type="match status" value="1"/>
</dbReference>
<name>A0A6P2CZV7_9BACT</name>
<keyword evidence="3" id="KW-1185">Reference proteome</keyword>
<accession>A0A6P2CZV7</accession>
<dbReference type="Gene3D" id="3.90.550.10">
    <property type="entry name" value="Spore Coat Polysaccharide Biosynthesis Protein SpsA, Chain A"/>
    <property type="match status" value="1"/>
</dbReference>
<dbReference type="InterPro" id="IPR050486">
    <property type="entry name" value="Mannose-1P_guanyltransferase"/>
</dbReference>
<dbReference type="PANTHER" id="PTHR22572">
    <property type="entry name" value="SUGAR-1-PHOSPHATE GUANYL TRANSFERASE"/>
    <property type="match status" value="1"/>
</dbReference>
<evidence type="ECO:0000313" key="3">
    <source>
        <dbReference type="Proteomes" id="UP000464178"/>
    </source>
</evidence>
<dbReference type="SUPFAM" id="SSF53448">
    <property type="entry name" value="Nucleotide-diphospho-sugar transferases"/>
    <property type="match status" value="1"/>
</dbReference>
<gene>
    <name evidence="2" type="ORF">SOIL9_38280</name>
</gene>
<protein>
    <recommendedName>
        <fullName evidence="1">Nucleotidyl transferase domain-containing protein</fullName>
    </recommendedName>
</protein>
<keyword evidence="2" id="KW-0808">Transferase</keyword>
<dbReference type="EMBL" id="LR593886">
    <property type="protein sequence ID" value="VTR93886.1"/>
    <property type="molecule type" value="Genomic_DNA"/>
</dbReference>
<dbReference type="Proteomes" id="UP000464178">
    <property type="component" value="Chromosome"/>
</dbReference>
<evidence type="ECO:0000259" key="1">
    <source>
        <dbReference type="Pfam" id="PF00483"/>
    </source>
</evidence>
<sequence length="238" mass="25767">MKAMVLCAGFGTRLGALTRETPKPMLLLAGRPVLDYVLRHLARHGFDDIVVNLHFRPEMIRDYCGDGSRFGVKLTYSYEAEPLGTAGAVRAVADHFRGGPFLVQYGDVLTAHDLGALRAAHAARGALATILTHRRAGSNSVVVVGADERVERFLERPTEEERRGVDSDRVFSGVLLAEPDVLDLIPLTGPRDFPRDVFPAVVGAGRLYAHPLNGYRCAIDSPERLAAAEAAVRDGLVG</sequence>
<evidence type="ECO:0000313" key="2">
    <source>
        <dbReference type="EMBL" id="VTR93886.1"/>
    </source>
</evidence>
<proteinExistence type="predicted"/>
<dbReference type="GO" id="GO:0016740">
    <property type="term" value="F:transferase activity"/>
    <property type="evidence" value="ECO:0007669"/>
    <property type="project" value="UniProtKB-KW"/>
</dbReference>
<dbReference type="InterPro" id="IPR005835">
    <property type="entry name" value="NTP_transferase_dom"/>
</dbReference>
<dbReference type="InterPro" id="IPR029044">
    <property type="entry name" value="Nucleotide-diphossugar_trans"/>
</dbReference>
<dbReference type="AlphaFoldDB" id="A0A6P2CZV7"/>
<reference evidence="2 3" key="1">
    <citation type="submission" date="2019-05" db="EMBL/GenBank/DDBJ databases">
        <authorList>
            <consortium name="Science for Life Laboratories"/>
        </authorList>
    </citation>
    <scope>NUCLEOTIDE SEQUENCE [LARGE SCALE GENOMIC DNA]</scope>
    <source>
        <strain evidence="2">Soil9</strain>
    </source>
</reference>
<dbReference type="KEGG" id="gms:SOIL9_38280"/>
<feature type="domain" description="Nucleotidyl transferase" evidence="1">
    <location>
        <begin position="2"/>
        <end position="208"/>
    </location>
</feature>
<organism evidence="2 3">
    <name type="scientific">Gemmata massiliana</name>
    <dbReference type="NCBI Taxonomy" id="1210884"/>
    <lineage>
        <taxon>Bacteria</taxon>
        <taxon>Pseudomonadati</taxon>
        <taxon>Planctomycetota</taxon>
        <taxon>Planctomycetia</taxon>
        <taxon>Gemmatales</taxon>
        <taxon>Gemmataceae</taxon>
        <taxon>Gemmata</taxon>
    </lineage>
</organism>
<dbReference type="CDD" id="cd04181">
    <property type="entry name" value="NTP_transferase"/>
    <property type="match status" value="1"/>
</dbReference>